<evidence type="ECO:0000313" key="2">
    <source>
        <dbReference type="Proteomes" id="UP000827986"/>
    </source>
</evidence>
<evidence type="ECO:0000313" key="1">
    <source>
        <dbReference type="EMBL" id="KAH1177108.1"/>
    </source>
</evidence>
<sequence length="122" mass="13995">MAGVRRPHLSSAAHNKSACICRVKLSFQKKSYLNKHLNCTPHAQIRKRRFSILNLHSKNVLEKTVESNNEIKDCYLVNYLLILTQSSSSSTCRFVSFFHSQVEIYITWPGVMQQSICTPHSL</sequence>
<dbReference type="Proteomes" id="UP000827986">
    <property type="component" value="Unassembled WGS sequence"/>
</dbReference>
<organism evidence="1 2">
    <name type="scientific">Mauremys mutica</name>
    <name type="common">yellowpond turtle</name>
    <dbReference type="NCBI Taxonomy" id="74926"/>
    <lineage>
        <taxon>Eukaryota</taxon>
        <taxon>Metazoa</taxon>
        <taxon>Chordata</taxon>
        <taxon>Craniata</taxon>
        <taxon>Vertebrata</taxon>
        <taxon>Euteleostomi</taxon>
        <taxon>Archelosauria</taxon>
        <taxon>Testudinata</taxon>
        <taxon>Testudines</taxon>
        <taxon>Cryptodira</taxon>
        <taxon>Durocryptodira</taxon>
        <taxon>Testudinoidea</taxon>
        <taxon>Geoemydidae</taxon>
        <taxon>Geoemydinae</taxon>
        <taxon>Mauremys</taxon>
    </lineage>
</organism>
<dbReference type="EMBL" id="JAHDVG010000474">
    <property type="protein sequence ID" value="KAH1177108.1"/>
    <property type="molecule type" value="Genomic_DNA"/>
</dbReference>
<protein>
    <submittedName>
        <fullName evidence="1">Uncharacterized protein</fullName>
    </submittedName>
</protein>
<accession>A0A9D3XCA3</accession>
<keyword evidence="2" id="KW-1185">Reference proteome</keyword>
<proteinExistence type="predicted"/>
<reference evidence="1" key="1">
    <citation type="submission" date="2021-09" db="EMBL/GenBank/DDBJ databases">
        <title>The genome of Mauremys mutica provides insights into the evolution of semi-aquatic lifestyle.</title>
        <authorList>
            <person name="Gong S."/>
            <person name="Gao Y."/>
        </authorList>
    </citation>
    <scope>NUCLEOTIDE SEQUENCE</scope>
    <source>
        <strain evidence="1">MM-2020</strain>
        <tissue evidence="1">Muscle</tissue>
    </source>
</reference>
<gene>
    <name evidence="1" type="ORF">KIL84_010810</name>
</gene>
<name>A0A9D3XCA3_9SAUR</name>
<comment type="caution">
    <text evidence="1">The sequence shown here is derived from an EMBL/GenBank/DDBJ whole genome shotgun (WGS) entry which is preliminary data.</text>
</comment>
<dbReference type="AlphaFoldDB" id="A0A9D3XCA3"/>